<proteinExistence type="inferred from homology"/>
<accession>A0A2J6SF24</accession>
<name>A0A2J6SF24_9HELO</name>
<dbReference type="InterPro" id="IPR015590">
    <property type="entry name" value="Aldehyde_DH_dom"/>
</dbReference>
<dbReference type="GeneID" id="36590274"/>
<dbReference type="InterPro" id="IPR016160">
    <property type="entry name" value="Ald_DH_CS_CYS"/>
</dbReference>
<dbReference type="GO" id="GO:0004029">
    <property type="term" value="F:aldehyde dehydrogenase (NAD+) activity"/>
    <property type="evidence" value="ECO:0007669"/>
    <property type="project" value="UniProtKB-EC"/>
</dbReference>
<dbReference type="InterPro" id="IPR029510">
    <property type="entry name" value="Ald_DH_CS_GLU"/>
</dbReference>
<evidence type="ECO:0000313" key="8">
    <source>
        <dbReference type="EMBL" id="PMD49368.1"/>
    </source>
</evidence>
<organism evidence="8 9">
    <name type="scientific">Hyaloscypha bicolor E</name>
    <dbReference type="NCBI Taxonomy" id="1095630"/>
    <lineage>
        <taxon>Eukaryota</taxon>
        <taxon>Fungi</taxon>
        <taxon>Dikarya</taxon>
        <taxon>Ascomycota</taxon>
        <taxon>Pezizomycotina</taxon>
        <taxon>Leotiomycetes</taxon>
        <taxon>Helotiales</taxon>
        <taxon>Hyaloscyphaceae</taxon>
        <taxon>Hyaloscypha</taxon>
        <taxon>Hyaloscypha bicolor</taxon>
    </lineage>
</organism>
<dbReference type="Gene3D" id="3.40.309.10">
    <property type="entry name" value="Aldehyde Dehydrogenase, Chain A, domain 2"/>
    <property type="match status" value="1"/>
</dbReference>
<feature type="domain" description="Aldehyde dehydrogenase" evidence="7">
    <location>
        <begin position="15"/>
        <end position="471"/>
    </location>
</feature>
<dbReference type="OrthoDB" id="310895at2759"/>
<dbReference type="InterPro" id="IPR016162">
    <property type="entry name" value="Ald_DH_N"/>
</dbReference>
<keyword evidence="9" id="KW-1185">Reference proteome</keyword>
<evidence type="ECO:0000256" key="3">
    <source>
        <dbReference type="ARBA" id="ARBA00024226"/>
    </source>
</evidence>
<dbReference type="Proteomes" id="UP000235371">
    <property type="component" value="Unassembled WGS sequence"/>
</dbReference>
<sequence length="492" mass="53238">MGAPKTIICEYSSSDPTKDFEVHNPATGAVIATVRAGDKSTLDKAVQVAHVAFKEWKKTPLTRRSQLLFQCADAVEKHVDELAELLCSENGKLVSDARMVDVNFVSAVYRYFGSLVDKLPGEFYDSGSVYRSVTREPHGVCGGILPFNWPPIHTAGKSAPCIAMGNTIIIKPGEQAPLTSMHIIDILNTVLPRGVVQYVPGLGPEVPQALTAHPLVKMVSITGSTSAGAAVVRTAAALVKPTVLELGGKNALVVFPDADLHRAARDALEGAFFNKGEACTATSRLLIHRDVHDAFVAKLAAAVRQLRAGNGMKKGTHLGPCITQAQKDRVMEYIRIGEEEGATIAAQGKLPDDPEEKDGYFVPPTLFTNVTRAMRIAQEEIFGPVVTVCKFDSEEEAVSIINEVRWGLTCAIYSGNQELALRMCRQVDVGMTFINNYFRNTLGIPFGGVKETGYGREHCIEAMKDWSTAKVIQMPSGLAPVPSWPPVNELLP</sequence>
<dbReference type="AlphaFoldDB" id="A0A2J6SF24"/>
<dbReference type="PROSITE" id="PS00687">
    <property type="entry name" value="ALDEHYDE_DEHYDR_GLU"/>
    <property type="match status" value="1"/>
</dbReference>
<evidence type="ECO:0000256" key="4">
    <source>
        <dbReference type="ARBA" id="ARBA00049194"/>
    </source>
</evidence>
<protein>
    <recommendedName>
        <fullName evidence="3">aldehyde dehydrogenase (NAD(+))</fullName>
        <ecNumber evidence="3">1.2.1.3</ecNumber>
    </recommendedName>
</protein>
<dbReference type="Pfam" id="PF00171">
    <property type="entry name" value="Aldedh"/>
    <property type="match status" value="1"/>
</dbReference>
<evidence type="ECO:0000313" key="9">
    <source>
        <dbReference type="Proteomes" id="UP000235371"/>
    </source>
</evidence>
<dbReference type="InParanoid" id="A0A2J6SF24"/>
<dbReference type="InterPro" id="IPR016163">
    <property type="entry name" value="Ald_DH_C"/>
</dbReference>
<dbReference type="STRING" id="1095630.A0A2J6SF24"/>
<evidence type="ECO:0000256" key="1">
    <source>
        <dbReference type="ARBA" id="ARBA00009986"/>
    </source>
</evidence>
<evidence type="ECO:0000256" key="5">
    <source>
        <dbReference type="PROSITE-ProRule" id="PRU10007"/>
    </source>
</evidence>
<gene>
    <name evidence="8" type="ORF">K444DRAFT_622930</name>
</gene>
<evidence type="ECO:0000259" key="7">
    <source>
        <dbReference type="Pfam" id="PF00171"/>
    </source>
</evidence>
<comment type="catalytic activity">
    <reaction evidence="4">
        <text>an aldehyde + NAD(+) + H2O = a carboxylate + NADH + 2 H(+)</text>
        <dbReference type="Rhea" id="RHEA:16185"/>
        <dbReference type="ChEBI" id="CHEBI:15377"/>
        <dbReference type="ChEBI" id="CHEBI:15378"/>
        <dbReference type="ChEBI" id="CHEBI:17478"/>
        <dbReference type="ChEBI" id="CHEBI:29067"/>
        <dbReference type="ChEBI" id="CHEBI:57540"/>
        <dbReference type="ChEBI" id="CHEBI:57945"/>
        <dbReference type="EC" id="1.2.1.3"/>
    </reaction>
</comment>
<dbReference type="EMBL" id="KZ613921">
    <property type="protein sequence ID" value="PMD49368.1"/>
    <property type="molecule type" value="Genomic_DNA"/>
</dbReference>
<dbReference type="PROSITE" id="PS00070">
    <property type="entry name" value="ALDEHYDE_DEHYDR_CYS"/>
    <property type="match status" value="1"/>
</dbReference>
<dbReference type="FunFam" id="3.40.605.10:FF:000007">
    <property type="entry name" value="NAD/NADP-dependent betaine aldehyde dehydrogenase"/>
    <property type="match status" value="1"/>
</dbReference>
<dbReference type="FunFam" id="3.40.309.10:FF:000012">
    <property type="entry name" value="Betaine aldehyde dehydrogenase"/>
    <property type="match status" value="1"/>
</dbReference>
<dbReference type="EC" id="1.2.1.3" evidence="3"/>
<evidence type="ECO:0000256" key="2">
    <source>
        <dbReference type="ARBA" id="ARBA00023002"/>
    </source>
</evidence>
<dbReference type="Gene3D" id="3.40.605.10">
    <property type="entry name" value="Aldehyde Dehydrogenase, Chain A, domain 1"/>
    <property type="match status" value="1"/>
</dbReference>
<dbReference type="RefSeq" id="XP_024726272.1">
    <property type="nucleotide sequence ID" value="XM_024882197.1"/>
</dbReference>
<evidence type="ECO:0000256" key="6">
    <source>
        <dbReference type="RuleBase" id="RU003345"/>
    </source>
</evidence>
<dbReference type="PANTHER" id="PTHR11699">
    <property type="entry name" value="ALDEHYDE DEHYDROGENASE-RELATED"/>
    <property type="match status" value="1"/>
</dbReference>
<reference evidence="8 9" key="1">
    <citation type="submission" date="2016-04" db="EMBL/GenBank/DDBJ databases">
        <title>A degradative enzymes factory behind the ericoid mycorrhizal symbiosis.</title>
        <authorList>
            <consortium name="DOE Joint Genome Institute"/>
            <person name="Martino E."/>
            <person name="Morin E."/>
            <person name="Grelet G."/>
            <person name="Kuo A."/>
            <person name="Kohler A."/>
            <person name="Daghino S."/>
            <person name="Barry K."/>
            <person name="Choi C."/>
            <person name="Cichocki N."/>
            <person name="Clum A."/>
            <person name="Copeland A."/>
            <person name="Hainaut M."/>
            <person name="Haridas S."/>
            <person name="Labutti K."/>
            <person name="Lindquist E."/>
            <person name="Lipzen A."/>
            <person name="Khouja H.-R."/>
            <person name="Murat C."/>
            <person name="Ohm R."/>
            <person name="Olson A."/>
            <person name="Spatafora J."/>
            <person name="Veneault-Fourrey C."/>
            <person name="Henrissat B."/>
            <person name="Grigoriev I."/>
            <person name="Martin F."/>
            <person name="Perotto S."/>
        </authorList>
    </citation>
    <scope>NUCLEOTIDE SEQUENCE [LARGE SCALE GENOMIC DNA]</scope>
    <source>
        <strain evidence="8 9">E</strain>
    </source>
</reference>
<comment type="similarity">
    <text evidence="1 6">Belongs to the aldehyde dehydrogenase family.</text>
</comment>
<dbReference type="SUPFAM" id="SSF53720">
    <property type="entry name" value="ALDH-like"/>
    <property type="match status" value="1"/>
</dbReference>
<dbReference type="InterPro" id="IPR016161">
    <property type="entry name" value="Ald_DH/histidinol_DH"/>
</dbReference>
<feature type="active site" evidence="5">
    <location>
        <position position="245"/>
    </location>
</feature>
<keyword evidence="2 6" id="KW-0560">Oxidoreductase</keyword>